<dbReference type="GO" id="GO:0061630">
    <property type="term" value="F:ubiquitin protein ligase activity"/>
    <property type="evidence" value="ECO:0007669"/>
    <property type="project" value="UniProtKB-UniRule"/>
</dbReference>
<dbReference type="GeneID" id="94845518"/>
<dbReference type="InterPro" id="IPR039164">
    <property type="entry name" value="UBR1-like"/>
</dbReference>
<sequence length="1327" mass="152479">MSEIIADLHNRLKSLFLANPSKGITEAQNSLMKPKYHNFSDFINNVKKTQKSGCCVTSWEGSQLHAKCLDCQLEDNSCICIPCFLAGNHDKHHSFILGSSGSGNCDCGDPNFWKTSGNCSHHPGPEHDPDISQMEDQTRKRFITTFSAAFYACLKAENPNNAKVILNWIETFIPLGDGLRRCVSKGILANDHIMIINKFKNSCKIEDIEKKVEIATAIIHLFGKLVSDRVFNEEFGYIILNRYLELKKFIFNESFTSSNEQLSPLVHLLSFSFHFFNKQPLVHAMKTYNFSWVDFILQNISLVIDHVKNCPDYFKARSINAISELWYLFKLLGPLSEMESQKENMQKFLNLYADLLGSHGLLQKMGNPKIPMDDSDNYSFLSYILMSYLSQINSCFSNRKYNISSVFKAMLKFINSTEKKSYSVFSGKEIISPCLPLHHLFYTILSSYDDIPSVLTNLCLKNKISLDEFCLRASLYPIFYLAAIFMNNKFLKFNRFANMAIRWSIDDPLEYLNHYFCLIQVLLGTVKTKEIFISNIVRAFGVFDQGYNDFYYLIYKDSPITKKAIITGDSKSTVADAAIFIMCLLTDRSIISGDKLLYKRLRVISLLKEKKATAQEIEEDIHAKLNDPIFCDDILSYTERVTNSNGSYFKLTNDDEFTLFFPFMPPSRRNFLLSKTSDKLITFHEIQPLPFHLSFDGVFQAPVIIALIYECLLHDTLSTVQVGLCLFVLATRLNINQLNINTTPVLLKYKTFDNLVDNINQLLPNFLAINFSYDIHDSSENLYSDNEDTLFDDQQNNAKRLNYLSEISKFFEKTKNSSFWRFNSFIKDKMQKLADPNNKSKKNEITLIELVQMKKELGADALERTPLPAFLKPKIEEKVSKSKKEYVNNLKKKLITEFQVKRDKFGNNEPEEVESELCSICQTESNLSILGYPCFSITSMFPSIIENQLHNLNLDISEMEPVKTLGICLHQIHLDCIGSNSEYRCSIDRGFRNCLLPQITEDVFQDDKPKISAKLDDAIQQFLDKAYPSKKLIDILKSFAGLIKVLEVRHRSRPECLDNQKVPVLLSNLFKAIYCKMHGSNVIEDLTDPLIKLVYFIVNSQAPRIEFSLFVKQISNDLTREYLYEFLRRAAIIEDIALNFSKLEQETFIDWDEILSFENLTERYEINIFDLKNYNKNNENRPINFDEELPIFTTIPLADKFVGLYQEPYNYDIFDSSAAKFVDLFTGDIVEFTKDESQQTTKLPHFNKHAQKYHGGTVVLFSITGPNASQVVLKCEDLHSLTIDPGFYVDQFGDTDQGLKRGAMISLSKDKLENLIEKVLSNEIIVS</sequence>
<feature type="zinc finger region" description="UBR-type" evidence="9">
    <location>
        <begin position="53"/>
        <end position="124"/>
    </location>
</feature>
<evidence type="ECO:0000256" key="10">
    <source>
        <dbReference type="RuleBase" id="RU366018"/>
    </source>
</evidence>
<dbReference type="VEuPathDB" id="TrichDB:TRFO_36398"/>
<dbReference type="GO" id="GO:0008270">
    <property type="term" value="F:zinc ion binding"/>
    <property type="evidence" value="ECO:0007669"/>
    <property type="project" value="UniProtKB-UniRule"/>
</dbReference>
<keyword evidence="3 10" id="KW-0808">Transferase</keyword>
<organism evidence="12 13">
    <name type="scientific">Tritrichomonas foetus</name>
    <dbReference type="NCBI Taxonomy" id="1144522"/>
    <lineage>
        <taxon>Eukaryota</taxon>
        <taxon>Metamonada</taxon>
        <taxon>Parabasalia</taxon>
        <taxon>Tritrichomonadida</taxon>
        <taxon>Tritrichomonadidae</taxon>
        <taxon>Tritrichomonas</taxon>
    </lineage>
</organism>
<evidence type="ECO:0000256" key="8">
    <source>
        <dbReference type="ARBA" id="ARBA00046341"/>
    </source>
</evidence>
<evidence type="ECO:0000256" key="3">
    <source>
        <dbReference type="ARBA" id="ARBA00022679"/>
    </source>
</evidence>
<dbReference type="PANTHER" id="PTHR21497:SF24">
    <property type="entry name" value="E3 UBIQUITIN-PROTEIN LIGASE UBR1"/>
    <property type="match status" value="1"/>
</dbReference>
<proteinExistence type="inferred from homology"/>
<dbReference type="CDD" id="cd19670">
    <property type="entry name" value="UBR-box_UBR1_2_3"/>
    <property type="match status" value="1"/>
</dbReference>
<evidence type="ECO:0000313" key="12">
    <source>
        <dbReference type="EMBL" id="OHS97392.1"/>
    </source>
</evidence>
<dbReference type="Gene3D" id="2.10.110.30">
    <property type="match status" value="1"/>
</dbReference>
<dbReference type="Pfam" id="PF02207">
    <property type="entry name" value="zf-UBR"/>
    <property type="match status" value="1"/>
</dbReference>
<evidence type="ECO:0000256" key="5">
    <source>
        <dbReference type="ARBA" id="ARBA00022771"/>
    </source>
</evidence>
<name>A0A1J4JE58_9EUKA</name>
<dbReference type="GO" id="GO:0005737">
    <property type="term" value="C:cytoplasm"/>
    <property type="evidence" value="ECO:0007669"/>
    <property type="project" value="TreeGrafter"/>
</dbReference>
<comment type="similarity">
    <text evidence="8 10">Belongs to the E3 ubiquitin-protein ligase UBR1-like family.</text>
</comment>
<feature type="domain" description="UBR-type" evidence="11">
    <location>
        <begin position="53"/>
        <end position="124"/>
    </location>
</feature>
<reference evidence="12" key="1">
    <citation type="submission" date="2016-10" db="EMBL/GenBank/DDBJ databases">
        <authorList>
            <person name="Benchimol M."/>
            <person name="Almeida L.G."/>
            <person name="Vasconcelos A.T."/>
            <person name="Perreira-Neves A."/>
            <person name="Rosa I.A."/>
            <person name="Tasca T."/>
            <person name="Bogo M.R."/>
            <person name="de Souza W."/>
        </authorList>
    </citation>
    <scope>NUCLEOTIDE SEQUENCE [LARGE SCALE GENOMIC DNA]</scope>
    <source>
        <strain evidence="12">K</strain>
    </source>
</reference>
<evidence type="ECO:0000259" key="11">
    <source>
        <dbReference type="PROSITE" id="PS51157"/>
    </source>
</evidence>
<evidence type="ECO:0000256" key="9">
    <source>
        <dbReference type="PROSITE-ProRule" id="PRU00508"/>
    </source>
</evidence>
<keyword evidence="13" id="KW-1185">Reference proteome</keyword>
<evidence type="ECO:0000256" key="4">
    <source>
        <dbReference type="ARBA" id="ARBA00022723"/>
    </source>
</evidence>
<dbReference type="GO" id="GO:0071596">
    <property type="term" value="P:ubiquitin-dependent protein catabolic process via the N-end rule pathway"/>
    <property type="evidence" value="ECO:0007669"/>
    <property type="project" value="UniProtKB-UniRule"/>
</dbReference>
<dbReference type="OrthoDB" id="26387at2759"/>
<dbReference type="InterPro" id="IPR003126">
    <property type="entry name" value="Znf_UBR"/>
</dbReference>
<protein>
    <recommendedName>
        <fullName evidence="10">E3 ubiquitin-protein ligase</fullName>
        <ecNumber evidence="10">2.3.2.27</ecNumber>
    </recommendedName>
</protein>
<comment type="function">
    <text evidence="10">Ubiquitin ligase protein which is a component of the N-end rule pathway. Recognizes and binds to proteins bearing specific N-terminal residues that are destabilizing according to the N-end rule, leading to their ubiquitination and subsequent degradation.</text>
</comment>
<dbReference type="GO" id="GO:0000151">
    <property type="term" value="C:ubiquitin ligase complex"/>
    <property type="evidence" value="ECO:0007669"/>
    <property type="project" value="TreeGrafter"/>
</dbReference>
<keyword evidence="6 10" id="KW-0833">Ubl conjugation pathway</keyword>
<evidence type="ECO:0000313" key="13">
    <source>
        <dbReference type="Proteomes" id="UP000179807"/>
    </source>
</evidence>
<dbReference type="SMART" id="SM00396">
    <property type="entry name" value="ZnF_UBR1"/>
    <property type="match status" value="1"/>
</dbReference>
<keyword evidence="4 10" id="KW-0479">Metal-binding</keyword>
<accession>A0A1J4JE58</accession>
<dbReference type="EC" id="2.3.2.27" evidence="10"/>
<comment type="caution">
    <text evidence="12">The sequence shown here is derived from an EMBL/GenBank/DDBJ whole genome shotgun (WGS) entry which is preliminary data.</text>
</comment>
<evidence type="ECO:0000256" key="2">
    <source>
        <dbReference type="ARBA" id="ARBA00004906"/>
    </source>
</evidence>
<dbReference type="GO" id="GO:0016567">
    <property type="term" value="P:protein ubiquitination"/>
    <property type="evidence" value="ECO:0007669"/>
    <property type="project" value="UniProtKB-UniRule"/>
</dbReference>
<evidence type="ECO:0000256" key="1">
    <source>
        <dbReference type="ARBA" id="ARBA00000900"/>
    </source>
</evidence>
<dbReference type="PROSITE" id="PS51157">
    <property type="entry name" value="ZF_UBR"/>
    <property type="match status" value="1"/>
</dbReference>
<dbReference type="EMBL" id="MLAK01001118">
    <property type="protein sequence ID" value="OHS97392.1"/>
    <property type="molecule type" value="Genomic_DNA"/>
</dbReference>
<keyword evidence="7 10" id="KW-0862">Zinc</keyword>
<dbReference type="Proteomes" id="UP000179807">
    <property type="component" value="Unassembled WGS sequence"/>
</dbReference>
<dbReference type="FunFam" id="2.10.110.30:FF:000002">
    <property type="entry name" value="Putative e3 ubiquitin-protein ligase ubr3"/>
    <property type="match status" value="1"/>
</dbReference>
<evidence type="ECO:0000256" key="6">
    <source>
        <dbReference type="ARBA" id="ARBA00022786"/>
    </source>
</evidence>
<dbReference type="UniPathway" id="UPA00143"/>
<dbReference type="PANTHER" id="PTHR21497">
    <property type="entry name" value="UBIQUITIN LIGASE E3 ALPHA-RELATED"/>
    <property type="match status" value="1"/>
</dbReference>
<dbReference type="RefSeq" id="XP_068350529.1">
    <property type="nucleotide sequence ID" value="XM_068510814.1"/>
</dbReference>
<comment type="catalytic activity">
    <reaction evidence="1 10">
        <text>S-ubiquitinyl-[E2 ubiquitin-conjugating enzyme]-L-cysteine + [acceptor protein]-L-lysine = [E2 ubiquitin-conjugating enzyme]-L-cysteine + N(6)-ubiquitinyl-[acceptor protein]-L-lysine.</text>
        <dbReference type="EC" id="2.3.2.27"/>
    </reaction>
</comment>
<evidence type="ECO:0000256" key="7">
    <source>
        <dbReference type="ARBA" id="ARBA00022833"/>
    </source>
</evidence>
<comment type="pathway">
    <text evidence="2 10">Protein modification; protein ubiquitination.</text>
</comment>
<keyword evidence="5 10" id="KW-0863">Zinc-finger</keyword>
<gene>
    <name evidence="12" type="ORF">TRFO_36398</name>
</gene>